<evidence type="ECO:0000256" key="1">
    <source>
        <dbReference type="SAM" id="Phobius"/>
    </source>
</evidence>
<protein>
    <submittedName>
        <fullName evidence="2">Thiosulfate dehydrogenase [quinone] large subunit</fullName>
    </submittedName>
</protein>
<dbReference type="RefSeq" id="WP_089301492.1">
    <property type="nucleotide sequence ID" value="NZ_FZNW01000010.1"/>
</dbReference>
<keyword evidence="3" id="KW-1185">Reference proteome</keyword>
<feature type="transmembrane region" description="Helical" evidence="1">
    <location>
        <begin position="38"/>
        <end position="55"/>
    </location>
</feature>
<keyword evidence="1" id="KW-1133">Transmembrane helix</keyword>
<feature type="transmembrane region" description="Helical" evidence="1">
    <location>
        <begin position="166"/>
        <end position="187"/>
    </location>
</feature>
<keyword evidence="1" id="KW-0472">Membrane</keyword>
<name>A0A238XBC5_9PSEU</name>
<dbReference type="OrthoDB" id="3253635at2"/>
<dbReference type="AlphaFoldDB" id="A0A238XBC5"/>
<sequence length="203" mass="21580">MSVTQEPRVNATMQVAPKQAAETASEHGSVMTTTASKIAAVLRIAMGLVFLWAFLDKLFGLGYATASESAWVNGGSPTEGYLSGVDVGPFATTMNSLAGAAWADWLFMTGLLGIGAALLLGVGLRVSAAAGTVMLMLMWLAAWPLARFTEAGELTRSTNPIIEDHLIYALVLILLAAVYAGNTWGLGRRWAGVGFVRHNHWLR</sequence>
<reference evidence="2 3" key="1">
    <citation type="submission" date="2017-06" db="EMBL/GenBank/DDBJ databases">
        <authorList>
            <person name="Kim H.J."/>
            <person name="Triplett B.A."/>
        </authorList>
    </citation>
    <scope>NUCLEOTIDE SEQUENCE [LARGE SCALE GENOMIC DNA]</scope>
    <source>
        <strain evidence="2 3">DSM 45207</strain>
    </source>
</reference>
<evidence type="ECO:0000313" key="2">
    <source>
        <dbReference type="EMBL" id="SNR56336.1"/>
    </source>
</evidence>
<proteinExistence type="predicted"/>
<gene>
    <name evidence="2" type="ORF">SAMN06265360_11062</name>
</gene>
<accession>A0A238XBC5</accession>
<evidence type="ECO:0000313" key="3">
    <source>
        <dbReference type="Proteomes" id="UP000198348"/>
    </source>
</evidence>
<feature type="transmembrane region" description="Helical" evidence="1">
    <location>
        <begin position="102"/>
        <end position="121"/>
    </location>
</feature>
<keyword evidence="1" id="KW-0812">Transmembrane</keyword>
<dbReference type="EMBL" id="FZNW01000010">
    <property type="protein sequence ID" value="SNR56336.1"/>
    <property type="molecule type" value="Genomic_DNA"/>
</dbReference>
<organism evidence="2 3">
    <name type="scientific">Haloechinothrix alba</name>
    <dbReference type="NCBI Taxonomy" id="664784"/>
    <lineage>
        <taxon>Bacteria</taxon>
        <taxon>Bacillati</taxon>
        <taxon>Actinomycetota</taxon>
        <taxon>Actinomycetes</taxon>
        <taxon>Pseudonocardiales</taxon>
        <taxon>Pseudonocardiaceae</taxon>
        <taxon>Haloechinothrix</taxon>
    </lineage>
</organism>
<dbReference type="Proteomes" id="UP000198348">
    <property type="component" value="Unassembled WGS sequence"/>
</dbReference>
<feature type="transmembrane region" description="Helical" evidence="1">
    <location>
        <begin position="128"/>
        <end position="146"/>
    </location>
</feature>